<evidence type="ECO:0000256" key="14">
    <source>
        <dbReference type="PIRSR" id="PIRSR000098-1"/>
    </source>
</evidence>
<dbReference type="Gene3D" id="3.30.360.10">
    <property type="entry name" value="Dihydrodipicolinate Reductase, domain 2"/>
    <property type="match status" value="1"/>
</dbReference>
<dbReference type="SUPFAM" id="SSF55021">
    <property type="entry name" value="ACT-like"/>
    <property type="match status" value="1"/>
</dbReference>
<evidence type="ECO:0000256" key="10">
    <source>
        <dbReference type="ARBA" id="ARBA00023002"/>
    </source>
</evidence>
<evidence type="ECO:0000256" key="11">
    <source>
        <dbReference type="ARBA" id="ARBA00023053"/>
    </source>
</evidence>
<dbReference type="InterPro" id="IPR016204">
    <property type="entry name" value="HDH"/>
</dbReference>
<reference evidence="19" key="2">
    <citation type="submission" date="2021-04" db="EMBL/GenBank/DDBJ databases">
        <authorList>
            <person name="Gilroy R."/>
        </authorList>
    </citation>
    <scope>NUCLEOTIDE SEQUENCE</scope>
    <source>
        <strain evidence="19">CHK185-5351</strain>
    </source>
</reference>
<dbReference type="PROSITE" id="PS01042">
    <property type="entry name" value="HOMOSER_DHGENASE"/>
    <property type="match status" value="1"/>
</dbReference>
<dbReference type="GO" id="GO:0009088">
    <property type="term" value="P:threonine biosynthetic process"/>
    <property type="evidence" value="ECO:0007669"/>
    <property type="project" value="UniProtKB-KW"/>
</dbReference>
<evidence type="ECO:0000313" key="20">
    <source>
        <dbReference type="Proteomes" id="UP000823849"/>
    </source>
</evidence>
<dbReference type="InterPro" id="IPR019811">
    <property type="entry name" value="HDH_CS"/>
</dbReference>
<evidence type="ECO:0000256" key="8">
    <source>
        <dbReference type="ARBA" id="ARBA00022697"/>
    </source>
</evidence>
<dbReference type="PROSITE" id="PS51671">
    <property type="entry name" value="ACT"/>
    <property type="match status" value="1"/>
</dbReference>
<comment type="caution">
    <text evidence="19">The sequence shown here is derived from an EMBL/GenBank/DDBJ whole genome shotgun (WGS) entry which is preliminary data.</text>
</comment>
<name>A0A9D2SPA4_9FIRM</name>
<dbReference type="PIRSF" id="PIRSF000098">
    <property type="entry name" value="Homoser_dehydrog"/>
    <property type="match status" value="1"/>
</dbReference>
<sequence length="429" mass="46687">MENRVIKVGMLGLGTVGTGVYKVLKSQESEMEAKLGAKVELKKILVRNLEKASQKVEDPSILTNHAGEILEDPEIEIVIEVMGGMQPALTYMLAALNAGKSVVTANKDVVASEGKKLLDTAKANGRDFLYEASVAGGIPIIRPLKQCLAGNHITEVIGIFNGTTNFILTKMSKEGMEFDEALQLAQDLGYAEADPTSDIEGLDAGRKVAILASAAFNSRVVFENVYTEGIARITARDILYAKEMGCEIKLLGVARLTPEGIEARVHPMLIDSDHPLASVQDSYNAVFVRGDAVQDTMFYGRGAGEMPTASAVVGDVFDCVRNILADCCGRIGCTCYKDLPVRKISDIRSKYFVRMEVEDRSGVLASVAAVFGNNDVSIAQVMQKRKRSELAEIVVITETVQERHFMDAIRILEGMSLIRNISSLIRVYD</sequence>
<dbReference type="GO" id="GO:0004412">
    <property type="term" value="F:homoserine dehydrogenase activity"/>
    <property type="evidence" value="ECO:0007669"/>
    <property type="project" value="UniProtKB-EC"/>
</dbReference>
<dbReference type="Gene3D" id="3.40.50.720">
    <property type="entry name" value="NAD(P)-binding Rossmann-like Domain"/>
    <property type="match status" value="1"/>
</dbReference>
<dbReference type="Pfam" id="PF03447">
    <property type="entry name" value="NAD_binding_3"/>
    <property type="match status" value="1"/>
</dbReference>
<evidence type="ECO:0000256" key="15">
    <source>
        <dbReference type="PIRSR" id="PIRSR000098-2"/>
    </source>
</evidence>
<evidence type="ECO:0000259" key="18">
    <source>
        <dbReference type="PROSITE" id="PS51671"/>
    </source>
</evidence>
<dbReference type="FunFam" id="3.30.360.10:FF:000005">
    <property type="entry name" value="Homoserine dehydrogenase"/>
    <property type="match status" value="1"/>
</dbReference>
<dbReference type="EMBL" id="DWWU01000044">
    <property type="protein sequence ID" value="HJC16228.1"/>
    <property type="molecule type" value="Genomic_DNA"/>
</dbReference>
<dbReference type="PANTHER" id="PTHR43331:SF1">
    <property type="entry name" value="HOMOSERINE DEHYDROGENASE"/>
    <property type="match status" value="1"/>
</dbReference>
<comment type="pathway">
    <text evidence="2 16">Amino-acid biosynthesis; L-threonine biosynthesis; L-threonine from L-aspartate: step 3/5.</text>
</comment>
<evidence type="ECO:0000256" key="16">
    <source>
        <dbReference type="RuleBase" id="RU000579"/>
    </source>
</evidence>
<comment type="cofactor">
    <cofactor evidence="1">
        <name>a metal cation</name>
        <dbReference type="ChEBI" id="CHEBI:25213"/>
    </cofactor>
</comment>
<evidence type="ECO:0000256" key="1">
    <source>
        <dbReference type="ARBA" id="ARBA00001920"/>
    </source>
</evidence>
<dbReference type="CDD" id="cd04881">
    <property type="entry name" value="ACT_HSDH-Hom"/>
    <property type="match status" value="1"/>
</dbReference>
<dbReference type="AlphaFoldDB" id="A0A9D2SPA4"/>
<feature type="domain" description="ACT" evidence="18">
    <location>
        <begin position="352"/>
        <end position="426"/>
    </location>
</feature>
<gene>
    <name evidence="19" type="ORF">H9705_10515</name>
</gene>
<evidence type="ECO:0000256" key="13">
    <source>
        <dbReference type="ARBA" id="ARBA00048841"/>
    </source>
</evidence>
<keyword evidence="9 15" id="KW-0521">NADP</keyword>
<keyword evidence="10 16" id="KW-0560">Oxidoreductase</keyword>
<dbReference type="SUPFAM" id="SSF55347">
    <property type="entry name" value="Glyceraldehyde-3-phosphate dehydrogenase-like, C-terminal domain"/>
    <property type="match status" value="1"/>
</dbReference>
<evidence type="ECO:0000256" key="2">
    <source>
        <dbReference type="ARBA" id="ARBA00005056"/>
    </source>
</evidence>
<dbReference type="SUPFAM" id="SSF51735">
    <property type="entry name" value="NAD(P)-binding Rossmann-fold domains"/>
    <property type="match status" value="1"/>
</dbReference>
<dbReference type="EC" id="1.1.1.3" evidence="5 16"/>
<keyword evidence="11" id="KW-0915">Sodium</keyword>
<keyword evidence="12 16" id="KW-0486">Methionine biosynthesis</keyword>
<evidence type="ECO:0000256" key="12">
    <source>
        <dbReference type="ARBA" id="ARBA00023167"/>
    </source>
</evidence>
<reference evidence="19" key="1">
    <citation type="journal article" date="2021" name="PeerJ">
        <title>Extensive microbial diversity within the chicken gut microbiome revealed by metagenomics and culture.</title>
        <authorList>
            <person name="Gilroy R."/>
            <person name="Ravi A."/>
            <person name="Getino M."/>
            <person name="Pursley I."/>
            <person name="Horton D.L."/>
            <person name="Alikhan N.F."/>
            <person name="Baker D."/>
            <person name="Gharbi K."/>
            <person name="Hall N."/>
            <person name="Watson M."/>
            <person name="Adriaenssens E.M."/>
            <person name="Foster-Nyarko E."/>
            <person name="Jarju S."/>
            <person name="Secka A."/>
            <person name="Antonio M."/>
            <person name="Oren A."/>
            <person name="Chaudhuri R.R."/>
            <person name="La Ragione R."/>
            <person name="Hildebrand F."/>
            <person name="Pallen M.J."/>
        </authorList>
    </citation>
    <scope>NUCLEOTIDE SEQUENCE</scope>
    <source>
        <strain evidence="19">CHK185-5351</strain>
    </source>
</reference>
<comment type="catalytic activity">
    <reaction evidence="13">
        <text>L-homoserine + NADP(+) = L-aspartate 4-semialdehyde + NADPH + H(+)</text>
        <dbReference type="Rhea" id="RHEA:15761"/>
        <dbReference type="ChEBI" id="CHEBI:15378"/>
        <dbReference type="ChEBI" id="CHEBI:57476"/>
        <dbReference type="ChEBI" id="CHEBI:57783"/>
        <dbReference type="ChEBI" id="CHEBI:58349"/>
        <dbReference type="ChEBI" id="CHEBI:537519"/>
        <dbReference type="EC" id="1.1.1.3"/>
    </reaction>
    <physiologicalReaction direction="right-to-left" evidence="13">
        <dbReference type="Rhea" id="RHEA:15763"/>
    </physiologicalReaction>
</comment>
<dbReference type="Proteomes" id="UP000823849">
    <property type="component" value="Unassembled WGS sequence"/>
</dbReference>
<feature type="active site" description="Proton donor" evidence="14">
    <location>
        <position position="207"/>
    </location>
</feature>
<accession>A0A9D2SPA4</accession>
<comment type="similarity">
    <text evidence="4 17">Belongs to the homoserine dehydrogenase family.</text>
</comment>
<dbReference type="NCBIfam" id="NF004976">
    <property type="entry name" value="PRK06349.1"/>
    <property type="match status" value="1"/>
</dbReference>
<organism evidence="19 20">
    <name type="scientific">Candidatus Fusicatenibacter intestinigallinarum</name>
    <dbReference type="NCBI Taxonomy" id="2838598"/>
    <lineage>
        <taxon>Bacteria</taxon>
        <taxon>Bacillati</taxon>
        <taxon>Bacillota</taxon>
        <taxon>Clostridia</taxon>
        <taxon>Lachnospirales</taxon>
        <taxon>Lachnospiraceae</taxon>
        <taxon>Fusicatenibacter</taxon>
    </lineage>
</organism>
<dbReference type="GO" id="GO:0009086">
    <property type="term" value="P:methionine biosynthetic process"/>
    <property type="evidence" value="ECO:0007669"/>
    <property type="project" value="UniProtKB-KW"/>
</dbReference>
<dbReference type="Pfam" id="PF00742">
    <property type="entry name" value="Homoserine_dh"/>
    <property type="match status" value="1"/>
</dbReference>
<keyword evidence="7 16" id="KW-0028">Amino-acid biosynthesis</keyword>
<evidence type="ECO:0000256" key="9">
    <source>
        <dbReference type="ARBA" id="ARBA00022857"/>
    </source>
</evidence>
<evidence type="ECO:0000256" key="6">
    <source>
        <dbReference type="ARBA" id="ARBA00013376"/>
    </source>
</evidence>
<evidence type="ECO:0000256" key="3">
    <source>
        <dbReference type="ARBA" id="ARBA00005062"/>
    </source>
</evidence>
<evidence type="ECO:0000256" key="5">
    <source>
        <dbReference type="ARBA" id="ARBA00013213"/>
    </source>
</evidence>
<feature type="binding site" evidence="15">
    <location>
        <position position="107"/>
    </location>
    <ligand>
        <name>NADPH</name>
        <dbReference type="ChEBI" id="CHEBI:57783"/>
    </ligand>
</feature>
<dbReference type="PANTHER" id="PTHR43331">
    <property type="entry name" value="HOMOSERINE DEHYDROGENASE"/>
    <property type="match status" value="1"/>
</dbReference>
<dbReference type="InterPro" id="IPR045865">
    <property type="entry name" value="ACT-like_dom_sf"/>
</dbReference>
<keyword evidence="8 16" id="KW-0791">Threonine biosynthesis</keyword>
<evidence type="ECO:0000313" key="19">
    <source>
        <dbReference type="EMBL" id="HJC16228.1"/>
    </source>
</evidence>
<comment type="pathway">
    <text evidence="3 16">Amino-acid biosynthesis; L-methionine biosynthesis via de novo pathway; L-homoserine from L-aspartate: step 3/3.</text>
</comment>
<evidence type="ECO:0000256" key="17">
    <source>
        <dbReference type="RuleBase" id="RU004171"/>
    </source>
</evidence>
<dbReference type="InterPro" id="IPR002912">
    <property type="entry name" value="ACT_dom"/>
</dbReference>
<dbReference type="GO" id="GO:0050661">
    <property type="term" value="F:NADP binding"/>
    <property type="evidence" value="ECO:0007669"/>
    <property type="project" value="InterPro"/>
</dbReference>
<dbReference type="Pfam" id="PF01842">
    <property type="entry name" value="ACT"/>
    <property type="match status" value="1"/>
</dbReference>
<dbReference type="InterPro" id="IPR001342">
    <property type="entry name" value="HDH_cat"/>
</dbReference>
<evidence type="ECO:0000256" key="7">
    <source>
        <dbReference type="ARBA" id="ARBA00022605"/>
    </source>
</evidence>
<proteinExistence type="inferred from homology"/>
<dbReference type="InterPro" id="IPR036291">
    <property type="entry name" value="NAD(P)-bd_dom_sf"/>
</dbReference>
<protein>
    <recommendedName>
        <fullName evidence="6 16">Homoserine dehydrogenase</fullName>
        <ecNumber evidence="5 16">1.1.1.3</ecNumber>
    </recommendedName>
</protein>
<feature type="binding site" evidence="15">
    <location>
        <position position="192"/>
    </location>
    <ligand>
        <name>L-homoserine</name>
        <dbReference type="ChEBI" id="CHEBI:57476"/>
    </ligand>
</feature>
<feature type="binding site" evidence="15">
    <location>
        <begin position="11"/>
        <end position="18"/>
    </location>
    <ligand>
        <name>NADP(+)</name>
        <dbReference type="ChEBI" id="CHEBI:58349"/>
    </ligand>
</feature>
<dbReference type="InterPro" id="IPR005106">
    <property type="entry name" value="Asp/hSer_DH_NAD-bd"/>
</dbReference>
<evidence type="ECO:0000256" key="4">
    <source>
        <dbReference type="ARBA" id="ARBA00006753"/>
    </source>
</evidence>
<dbReference type="Gene3D" id="3.30.70.260">
    <property type="match status" value="1"/>
</dbReference>